<name>A0A2X0LFX1_9BASI</name>
<dbReference type="PROSITE" id="PS50097">
    <property type="entry name" value="BTB"/>
    <property type="match status" value="1"/>
</dbReference>
<dbReference type="Gene3D" id="3.30.710.10">
    <property type="entry name" value="Potassium Channel Kv1.1, Chain A"/>
    <property type="match status" value="1"/>
</dbReference>
<feature type="domain" description="BTB" evidence="1">
    <location>
        <begin position="199"/>
        <end position="284"/>
    </location>
</feature>
<accession>A0A2X0LFX1</accession>
<dbReference type="Proteomes" id="UP000249723">
    <property type="component" value="Unassembled WGS sequence"/>
</dbReference>
<dbReference type="OrthoDB" id="2535138at2759"/>
<gene>
    <name evidence="2" type="ORF">BZ3500_MVSOF-1268-A1-R1_CHR3-1G06127</name>
</gene>
<evidence type="ECO:0000259" key="1">
    <source>
        <dbReference type="PROSITE" id="PS50097"/>
    </source>
</evidence>
<protein>
    <submittedName>
        <fullName evidence="2">BZ3500_MvSof-1268-A1-R1_Chr3-1g06127 protein</fullName>
    </submittedName>
</protein>
<dbReference type="SUPFAM" id="SSF54695">
    <property type="entry name" value="POZ domain"/>
    <property type="match status" value="1"/>
</dbReference>
<dbReference type="InterPro" id="IPR011333">
    <property type="entry name" value="SKP1/BTB/POZ_sf"/>
</dbReference>
<keyword evidence="3" id="KW-1185">Reference proteome</keyword>
<proteinExistence type="predicted"/>
<evidence type="ECO:0000313" key="3">
    <source>
        <dbReference type="Proteomes" id="UP000249723"/>
    </source>
</evidence>
<dbReference type="AlphaFoldDB" id="A0A2X0LFX1"/>
<reference evidence="3" key="1">
    <citation type="submission" date="2016-10" db="EMBL/GenBank/DDBJ databases">
        <authorList>
            <person name="Jeantristanb JTB J.-T."/>
            <person name="Ricardo R."/>
        </authorList>
    </citation>
    <scope>NUCLEOTIDE SEQUENCE [LARGE SCALE GENOMIC DNA]</scope>
</reference>
<sequence>MFDLQAYSWTLKLGCLGGCLQDLVTKPFEIPPTRGSIDEKPLSGATLNVDRYGAFELKLGAGLSHLPEAKWLLMYATCGVWSLDRTTEHHVHHFVTHYRNRSTLDLSWTVRAVEDALRNSGKSISFLVVLEFDTTEISVEALIRENLEQKVSKIKLAVEEHVKQDPQQRYKTVVQPSSTRALTGVQGEYIDLGSSAHPFDVRFIFGGEGESDEKELWENAAFLASRSPYFAVLFSSGYSESLIEPVSPQECKVASRTVRITEGTFEDYRATFIWLRTGHILLSDLLESSRSKMTDFTSEDAPQPVLARSIYAVAHYLQISSLCELALRCIEDCLTPTTAAEYLVDEWCYFYPEPRELVMTYAVDNWDKVKPTTVMKDAIAKRAKGELSPGARETLLDVLMRVACV</sequence>
<organism evidence="2 3">
    <name type="scientific">Microbotryum saponariae</name>
    <dbReference type="NCBI Taxonomy" id="289078"/>
    <lineage>
        <taxon>Eukaryota</taxon>
        <taxon>Fungi</taxon>
        <taxon>Dikarya</taxon>
        <taxon>Basidiomycota</taxon>
        <taxon>Pucciniomycotina</taxon>
        <taxon>Microbotryomycetes</taxon>
        <taxon>Microbotryales</taxon>
        <taxon>Microbotryaceae</taxon>
        <taxon>Microbotryum</taxon>
    </lineage>
</organism>
<dbReference type="InterPro" id="IPR000210">
    <property type="entry name" value="BTB/POZ_dom"/>
</dbReference>
<dbReference type="EMBL" id="FMWP01000096">
    <property type="protein sequence ID" value="SCZ99588.1"/>
    <property type="molecule type" value="Genomic_DNA"/>
</dbReference>
<evidence type="ECO:0000313" key="2">
    <source>
        <dbReference type="EMBL" id="SCZ99588.1"/>
    </source>
</evidence>